<evidence type="ECO:0000256" key="1">
    <source>
        <dbReference type="SAM" id="MobiDB-lite"/>
    </source>
</evidence>
<dbReference type="OrthoDB" id="1310834at2759"/>
<accession>A0A2G2WNZ5</accession>
<feature type="compositionally biased region" description="Low complexity" evidence="1">
    <location>
        <begin position="150"/>
        <end position="159"/>
    </location>
</feature>
<gene>
    <name evidence="2" type="ORF">CQW23_16124</name>
</gene>
<protein>
    <submittedName>
        <fullName evidence="2">Uncharacterized protein</fullName>
    </submittedName>
</protein>
<feature type="compositionally biased region" description="Pro residues" evidence="1">
    <location>
        <begin position="97"/>
        <end position="106"/>
    </location>
</feature>
<feature type="compositionally biased region" description="Low complexity" evidence="1">
    <location>
        <begin position="200"/>
        <end position="219"/>
    </location>
</feature>
<sequence>MAAPGGPRPRNAPPPNYNPNALADGMQNLQVNRPNQPPGAPRPNTPFGQQPPFAGGPPASRPGPPPPGVFPRGPAPPSGPPHTGLSPPVVQSVPPFTSRPPPPGVMPPSMGGAPPPPGSLPSGLGPRPGPPGPFSSSPLTTGPAVPPPSSISSSVSNGPPSGGPGMMQGGARFPPPSNAMRPPFGAPPPAMVSPGASSQPSGMRSPFGSSSSVSTTPVTAQPPPPFSGSFQNVPPPPGSSPFAAPSQAMPPPMGAPHMGAPYGTQSWQLPPHQGAPSSAIPGSMQPPSMYGMAPPLPNQAVASITSSIGHSSPSKVDPNQIPRPIPNASVVLHETRQGYQANPPPIPCTVDLLTTSAMQLALLVQPLALPHPSEEPLQNIYFNQGFKSYDITRWTSNNVAWYDWVERSINMMRRVTLSEKVLEWICFILTEASADRKNQFRRRRYKDQMADFFGTRKYNSHGRYMSILSLKGEDRAVIIVPELDRNACWKSVAFKIQSFIKNPPQKEIQT</sequence>
<feature type="compositionally biased region" description="Pro residues" evidence="1">
    <location>
        <begin position="35"/>
        <end position="44"/>
    </location>
</feature>
<evidence type="ECO:0000313" key="3">
    <source>
        <dbReference type="Proteomes" id="UP000224567"/>
    </source>
</evidence>
<feature type="compositionally biased region" description="Low complexity" evidence="1">
    <location>
        <begin position="134"/>
        <end position="143"/>
    </location>
</feature>
<feature type="compositionally biased region" description="Low complexity" evidence="1">
    <location>
        <begin position="46"/>
        <end position="58"/>
    </location>
</feature>
<dbReference type="AlphaFoldDB" id="A0A2G2WNZ5"/>
<feature type="compositionally biased region" description="Pro residues" evidence="1">
    <location>
        <begin position="1"/>
        <end position="17"/>
    </location>
</feature>
<reference evidence="2 3" key="1">
    <citation type="journal article" date="2017" name="Genome Biol.">
        <title>New reference genome sequences of hot pepper reveal the massive evolution of plant disease-resistance genes by retroduplication.</title>
        <authorList>
            <person name="Kim S."/>
            <person name="Park J."/>
            <person name="Yeom S.I."/>
            <person name="Kim Y.M."/>
            <person name="Seo E."/>
            <person name="Kim K.T."/>
            <person name="Kim M.S."/>
            <person name="Lee J.M."/>
            <person name="Cheong K."/>
            <person name="Shin H.S."/>
            <person name="Kim S.B."/>
            <person name="Han K."/>
            <person name="Lee J."/>
            <person name="Park M."/>
            <person name="Lee H.A."/>
            <person name="Lee H.Y."/>
            <person name="Lee Y."/>
            <person name="Oh S."/>
            <person name="Lee J.H."/>
            <person name="Choi E."/>
            <person name="Choi E."/>
            <person name="Lee S.E."/>
            <person name="Jeon J."/>
            <person name="Kim H."/>
            <person name="Choi G."/>
            <person name="Song H."/>
            <person name="Lee J."/>
            <person name="Lee S.C."/>
            <person name="Kwon J.K."/>
            <person name="Lee H.Y."/>
            <person name="Koo N."/>
            <person name="Hong Y."/>
            <person name="Kim R.W."/>
            <person name="Kang W.H."/>
            <person name="Huh J.H."/>
            <person name="Kang B.C."/>
            <person name="Yang T.J."/>
            <person name="Lee Y.H."/>
            <person name="Bennetzen J.L."/>
            <person name="Choi D."/>
        </authorList>
    </citation>
    <scope>NUCLEOTIDE SEQUENCE [LARGE SCALE GENOMIC DNA]</scope>
    <source>
        <strain evidence="3">cv. PBC81</strain>
    </source>
</reference>
<organism evidence="2 3">
    <name type="scientific">Capsicum baccatum</name>
    <name type="common">Peruvian pepper</name>
    <dbReference type="NCBI Taxonomy" id="33114"/>
    <lineage>
        <taxon>Eukaryota</taxon>
        <taxon>Viridiplantae</taxon>
        <taxon>Streptophyta</taxon>
        <taxon>Embryophyta</taxon>
        <taxon>Tracheophyta</taxon>
        <taxon>Spermatophyta</taxon>
        <taxon>Magnoliopsida</taxon>
        <taxon>eudicotyledons</taxon>
        <taxon>Gunneridae</taxon>
        <taxon>Pentapetalae</taxon>
        <taxon>asterids</taxon>
        <taxon>lamiids</taxon>
        <taxon>Solanales</taxon>
        <taxon>Solanaceae</taxon>
        <taxon>Solanoideae</taxon>
        <taxon>Capsiceae</taxon>
        <taxon>Capsicum</taxon>
    </lineage>
</organism>
<name>A0A2G2WNZ5_CAPBA</name>
<dbReference type="Proteomes" id="UP000224567">
    <property type="component" value="Unassembled WGS sequence"/>
</dbReference>
<dbReference type="PRINTS" id="PR01217">
    <property type="entry name" value="PRICHEXTENSN"/>
</dbReference>
<evidence type="ECO:0000313" key="2">
    <source>
        <dbReference type="EMBL" id="PHT46966.1"/>
    </source>
</evidence>
<proteinExistence type="predicted"/>
<reference evidence="3" key="2">
    <citation type="journal article" date="2017" name="J. Anim. Genet.">
        <title>Multiple reference genome sequences of hot pepper reveal the massive evolution of plant disease resistance genes by retroduplication.</title>
        <authorList>
            <person name="Kim S."/>
            <person name="Park J."/>
            <person name="Yeom S.-I."/>
            <person name="Kim Y.-M."/>
            <person name="Seo E."/>
            <person name="Kim K.-T."/>
            <person name="Kim M.-S."/>
            <person name="Lee J.M."/>
            <person name="Cheong K."/>
            <person name="Shin H.-S."/>
            <person name="Kim S.-B."/>
            <person name="Han K."/>
            <person name="Lee J."/>
            <person name="Park M."/>
            <person name="Lee H.-A."/>
            <person name="Lee H.-Y."/>
            <person name="Lee Y."/>
            <person name="Oh S."/>
            <person name="Lee J.H."/>
            <person name="Choi E."/>
            <person name="Choi E."/>
            <person name="Lee S.E."/>
            <person name="Jeon J."/>
            <person name="Kim H."/>
            <person name="Choi G."/>
            <person name="Song H."/>
            <person name="Lee J."/>
            <person name="Lee S.-C."/>
            <person name="Kwon J.-K."/>
            <person name="Lee H.-Y."/>
            <person name="Koo N."/>
            <person name="Hong Y."/>
            <person name="Kim R.W."/>
            <person name="Kang W.-H."/>
            <person name="Huh J.H."/>
            <person name="Kang B.-C."/>
            <person name="Yang T.-J."/>
            <person name="Lee Y.-H."/>
            <person name="Bennetzen J.L."/>
            <person name="Choi D."/>
        </authorList>
    </citation>
    <scope>NUCLEOTIDE SEQUENCE [LARGE SCALE GENOMIC DNA]</scope>
    <source>
        <strain evidence="3">cv. PBC81</strain>
    </source>
</reference>
<feature type="compositionally biased region" description="Low complexity" evidence="1">
    <location>
        <begin position="303"/>
        <end position="314"/>
    </location>
</feature>
<keyword evidence="3" id="KW-1185">Reference proteome</keyword>
<feature type="compositionally biased region" description="Pro residues" evidence="1">
    <location>
        <begin position="59"/>
        <end position="80"/>
    </location>
</feature>
<feature type="region of interest" description="Disordered" evidence="1">
    <location>
        <begin position="1"/>
        <end position="325"/>
    </location>
</feature>
<dbReference type="EMBL" id="MLFT02000006">
    <property type="protein sequence ID" value="PHT46966.1"/>
    <property type="molecule type" value="Genomic_DNA"/>
</dbReference>
<comment type="caution">
    <text evidence="2">The sequence shown here is derived from an EMBL/GenBank/DDBJ whole genome shotgun (WGS) entry which is preliminary data.</text>
</comment>
<dbReference type="STRING" id="33114.A0A2G2WNZ5"/>